<accession>A0A451CXM9</accession>
<evidence type="ECO:0000256" key="10">
    <source>
        <dbReference type="ARBA" id="ARBA00047767"/>
    </source>
</evidence>
<sequence>MKKKNKYSRILLKISGEFLKSDSTHNVNINFIHSLTQQVQVLMQSNVQVALVIGGGNLFRGSELAKIGIRRTVSDQIGMLSTVMNSLLIYEFFKKSNIKVKLFSSTSLEGLCDRYRLDTVNHALQNGYATIFCFGLGIPFFTTDSAACVYGIDIKADIFLKGTKVNGIYSSDPLIHPKAKLYNKLRYQEVLKKQLKVMDYASLVLAYEHKLPILVFNMYNPKILHDIFMSTNHIGTLISE</sequence>
<dbReference type="GO" id="GO:0044210">
    <property type="term" value="P:'de novo' CTP biosynthetic process"/>
    <property type="evidence" value="ECO:0007669"/>
    <property type="project" value="UniProtKB-UniRule"/>
</dbReference>
<feature type="binding site" evidence="11">
    <location>
        <position position="55"/>
    </location>
    <ligand>
        <name>UMP</name>
        <dbReference type="ChEBI" id="CHEBI:57865"/>
    </ligand>
</feature>
<dbReference type="Gene3D" id="3.40.1160.10">
    <property type="entry name" value="Acetylglutamate kinase-like"/>
    <property type="match status" value="1"/>
</dbReference>
<dbReference type="EMBL" id="LR217692">
    <property type="protein sequence ID" value="VFP77724.1"/>
    <property type="molecule type" value="Genomic_DNA"/>
</dbReference>
<name>A0A451CXM9_9GAMM</name>
<dbReference type="Pfam" id="PF00696">
    <property type="entry name" value="AA_kinase"/>
    <property type="match status" value="1"/>
</dbReference>
<feature type="domain" description="Aspartate/glutamate/uridylate kinase" evidence="12">
    <location>
        <begin position="9"/>
        <end position="217"/>
    </location>
</feature>
<dbReference type="PANTHER" id="PTHR42833">
    <property type="entry name" value="URIDYLATE KINASE"/>
    <property type="match status" value="1"/>
</dbReference>
<dbReference type="PANTHER" id="PTHR42833:SF4">
    <property type="entry name" value="URIDYLATE KINASE PUMPKIN, CHLOROPLASTIC"/>
    <property type="match status" value="1"/>
</dbReference>
<comment type="caution">
    <text evidence="11">Lacks conserved residue(s) required for the propagation of feature annotation.</text>
</comment>
<feature type="binding site" evidence="11">
    <location>
        <position position="169"/>
    </location>
    <ligand>
        <name>ATP</name>
        <dbReference type="ChEBI" id="CHEBI:30616"/>
    </ligand>
</feature>
<keyword evidence="9 11" id="KW-0665">Pyrimidine biosynthesis</keyword>
<evidence type="ECO:0000256" key="5">
    <source>
        <dbReference type="ARBA" id="ARBA00022679"/>
    </source>
</evidence>
<keyword evidence="7 11" id="KW-0418">Kinase</keyword>
<feature type="binding site" evidence="11">
    <location>
        <begin position="13"/>
        <end position="16"/>
    </location>
    <ligand>
        <name>ATP</name>
        <dbReference type="ChEBI" id="CHEBI:30616"/>
    </ligand>
</feature>
<evidence type="ECO:0000256" key="4">
    <source>
        <dbReference type="ARBA" id="ARBA00022490"/>
    </source>
</evidence>
<dbReference type="FunFam" id="3.40.1160.10:FF:000001">
    <property type="entry name" value="Uridylate kinase"/>
    <property type="match status" value="1"/>
</dbReference>
<dbReference type="InterPro" id="IPR015963">
    <property type="entry name" value="Uridylate_kinase_bac"/>
</dbReference>
<feature type="binding site" evidence="11">
    <location>
        <position position="60"/>
    </location>
    <ligand>
        <name>ATP</name>
        <dbReference type="ChEBI" id="CHEBI:30616"/>
    </ligand>
</feature>
<comment type="catalytic activity">
    <reaction evidence="10 11">
        <text>UMP + ATP = UDP + ADP</text>
        <dbReference type="Rhea" id="RHEA:24400"/>
        <dbReference type="ChEBI" id="CHEBI:30616"/>
        <dbReference type="ChEBI" id="CHEBI:57865"/>
        <dbReference type="ChEBI" id="CHEBI:58223"/>
        <dbReference type="ChEBI" id="CHEBI:456216"/>
        <dbReference type="EC" id="2.7.4.22"/>
    </reaction>
</comment>
<proteinExistence type="inferred from homology"/>
<dbReference type="GO" id="GO:0005524">
    <property type="term" value="F:ATP binding"/>
    <property type="evidence" value="ECO:0007669"/>
    <property type="project" value="UniProtKB-KW"/>
</dbReference>
<comment type="activity regulation">
    <text evidence="11">Inhibited by UTP.</text>
</comment>
<evidence type="ECO:0000256" key="2">
    <source>
        <dbReference type="ARBA" id="ARBA00004791"/>
    </source>
</evidence>
<evidence type="ECO:0000256" key="6">
    <source>
        <dbReference type="ARBA" id="ARBA00022741"/>
    </source>
</evidence>
<dbReference type="NCBIfam" id="TIGR02075">
    <property type="entry name" value="pyrH_bact"/>
    <property type="match status" value="1"/>
</dbReference>
<dbReference type="GO" id="GO:0033862">
    <property type="term" value="F:UMP kinase activity"/>
    <property type="evidence" value="ECO:0007669"/>
    <property type="project" value="UniProtKB-EC"/>
</dbReference>
<evidence type="ECO:0000313" key="13">
    <source>
        <dbReference type="EMBL" id="VFP77724.1"/>
    </source>
</evidence>
<organism evidence="13 14">
    <name type="scientific">Buchnera aphidicola</name>
    <name type="common">Cinara cf. splendens/pseudotsugae 3390</name>
    <dbReference type="NCBI Taxonomy" id="2518980"/>
    <lineage>
        <taxon>Bacteria</taxon>
        <taxon>Pseudomonadati</taxon>
        <taxon>Pseudomonadota</taxon>
        <taxon>Gammaproteobacteria</taxon>
        <taxon>Enterobacterales</taxon>
        <taxon>Erwiniaceae</taxon>
        <taxon>Buchnera</taxon>
    </lineage>
</organism>
<dbReference type="RefSeq" id="WP_154060764.1">
    <property type="nucleotide sequence ID" value="NZ_LR217692.1"/>
</dbReference>
<evidence type="ECO:0000256" key="1">
    <source>
        <dbReference type="ARBA" id="ARBA00004496"/>
    </source>
</evidence>
<comment type="subcellular location">
    <subcellularLocation>
        <location evidence="1 11">Cytoplasm</location>
    </subcellularLocation>
</comment>
<comment type="pathway">
    <text evidence="2 11">Pyrimidine metabolism; CTP biosynthesis via de novo pathway; UDP from UMP (UMPK route): step 1/1.</text>
</comment>
<keyword evidence="5 11" id="KW-0808">Transferase</keyword>
<keyword evidence="8 11" id="KW-0067">ATP-binding</keyword>
<feature type="binding site" evidence="11">
    <location>
        <position position="172"/>
    </location>
    <ligand>
        <name>ATP</name>
        <dbReference type="ChEBI" id="CHEBI:30616"/>
    </ligand>
</feature>
<evidence type="ECO:0000256" key="7">
    <source>
        <dbReference type="ARBA" id="ARBA00022777"/>
    </source>
</evidence>
<feature type="binding site" evidence="11">
    <location>
        <position position="75"/>
    </location>
    <ligand>
        <name>UMP</name>
        <dbReference type="ChEBI" id="CHEBI:57865"/>
    </ligand>
</feature>
<dbReference type="UniPathway" id="UPA00159">
    <property type="reaction ID" value="UER00275"/>
</dbReference>
<protein>
    <recommendedName>
        <fullName evidence="11">Uridylate kinase</fullName>
        <shortName evidence="11">UK</shortName>
        <ecNumber evidence="11">2.7.4.22</ecNumber>
    </recommendedName>
    <alternativeName>
        <fullName evidence="11">Uridine monophosphate kinase</fullName>
        <shortName evidence="11">UMP kinase</shortName>
        <shortName evidence="11">UMPK</shortName>
    </alternativeName>
</protein>
<dbReference type="SUPFAM" id="SSF53633">
    <property type="entry name" value="Carbamate kinase-like"/>
    <property type="match status" value="1"/>
</dbReference>
<dbReference type="GO" id="GO:0006225">
    <property type="term" value="P:UDP biosynthetic process"/>
    <property type="evidence" value="ECO:0007669"/>
    <property type="project" value="TreeGrafter"/>
</dbReference>
<dbReference type="EC" id="2.7.4.22" evidence="11"/>
<dbReference type="AlphaFoldDB" id="A0A451CXM9"/>
<evidence type="ECO:0000256" key="9">
    <source>
        <dbReference type="ARBA" id="ARBA00022975"/>
    </source>
</evidence>
<feature type="binding site" evidence="11">
    <location>
        <position position="163"/>
    </location>
    <ligand>
        <name>ATP</name>
        <dbReference type="ChEBI" id="CHEBI:30616"/>
    </ligand>
</feature>
<evidence type="ECO:0000256" key="3">
    <source>
        <dbReference type="ARBA" id="ARBA00007614"/>
    </source>
</evidence>
<evidence type="ECO:0000313" key="14">
    <source>
        <dbReference type="Proteomes" id="UP000294466"/>
    </source>
</evidence>
<dbReference type="PIRSF" id="PIRSF005650">
    <property type="entry name" value="Uridylate_kin"/>
    <property type="match status" value="1"/>
</dbReference>
<comment type="function">
    <text evidence="11">Catalyzes the reversible phosphorylation of UMP to UDP.</text>
</comment>
<reference evidence="13 14" key="1">
    <citation type="submission" date="2019-02" db="EMBL/GenBank/DDBJ databases">
        <authorList>
            <person name="Manzano-Marin A."/>
            <person name="Manzano-Marin A."/>
        </authorList>
    </citation>
    <scope>NUCLEOTIDE SEQUENCE [LARGE SCALE GENOMIC DNA]</scope>
    <source>
        <strain evidence="13 14">BuCisplendens/pseudotsugae</strain>
    </source>
</reference>
<evidence type="ECO:0000256" key="8">
    <source>
        <dbReference type="ARBA" id="ARBA00022840"/>
    </source>
</evidence>
<dbReference type="GO" id="GO:0005829">
    <property type="term" value="C:cytosol"/>
    <property type="evidence" value="ECO:0007669"/>
    <property type="project" value="TreeGrafter"/>
</dbReference>
<comment type="similarity">
    <text evidence="3 11">Belongs to the UMP kinase family.</text>
</comment>
<evidence type="ECO:0000256" key="11">
    <source>
        <dbReference type="HAMAP-Rule" id="MF_01220"/>
    </source>
</evidence>
<feature type="binding site" evidence="11">
    <location>
        <position position="56"/>
    </location>
    <ligand>
        <name>ATP</name>
        <dbReference type="ChEBI" id="CHEBI:30616"/>
    </ligand>
</feature>
<dbReference type="CDD" id="cd04254">
    <property type="entry name" value="AAK_UMPK-PyrH-Ec"/>
    <property type="match status" value="1"/>
</dbReference>
<gene>
    <name evidence="11 13" type="primary">pyrH</name>
    <name evidence="13" type="ORF">BUCISPPS3390_151</name>
</gene>
<comment type="subunit">
    <text evidence="11">Homohexamer.</text>
</comment>
<dbReference type="HAMAP" id="MF_01220_B">
    <property type="entry name" value="PyrH_B"/>
    <property type="match status" value="1"/>
</dbReference>
<dbReference type="Proteomes" id="UP000294466">
    <property type="component" value="Chromosome"/>
</dbReference>
<dbReference type="InterPro" id="IPR036393">
    <property type="entry name" value="AceGlu_kinase-like_sf"/>
</dbReference>
<feature type="binding site" evidence="11">
    <location>
        <begin position="136"/>
        <end position="143"/>
    </location>
    <ligand>
        <name>UMP</name>
        <dbReference type="ChEBI" id="CHEBI:57865"/>
    </ligand>
</feature>
<dbReference type="InterPro" id="IPR011817">
    <property type="entry name" value="Uridylate_kinase"/>
</dbReference>
<dbReference type="OrthoDB" id="9807458at2"/>
<keyword evidence="4 11" id="KW-0963">Cytoplasm</keyword>
<keyword evidence="6 11" id="KW-0547">Nucleotide-binding</keyword>
<evidence type="ECO:0000259" key="12">
    <source>
        <dbReference type="Pfam" id="PF00696"/>
    </source>
</evidence>
<dbReference type="InterPro" id="IPR001048">
    <property type="entry name" value="Asp/Glu/Uridylate_kinase"/>
</dbReference>